<feature type="signal peptide" evidence="1">
    <location>
        <begin position="1"/>
        <end position="22"/>
    </location>
</feature>
<dbReference type="RefSeq" id="WP_065890487.1">
    <property type="nucleotide sequence ID" value="NZ_CP077084.1"/>
</dbReference>
<protein>
    <submittedName>
        <fullName evidence="2">DUF1120 domain-containing protein</fullName>
    </submittedName>
</protein>
<name>A0A8H9YV79_9PSED</name>
<gene>
    <name evidence="3" type="ORF">HU722_0006265</name>
    <name evidence="2" type="ORF">HU722_21815</name>
</gene>
<evidence type="ECO:0000313" key="2">
    <source>
        <dbReference type="EMBL" id="MBC3294163.1"/>
    </source>
</evidence>
<keyword evidence="4" id="KW-1185">Reference proteome</keyword>
<sequence length="207" mass="21436">MSKSLPILVATLAMACAAQTQAASAIDLSVSGLITPSACELNLANGGQFEVGKIASKDLYPEQPTDLPSMTTALTVTCEAATLVAIETQDNRAGSAYFDDAQSLGLGLINGNQKLGNMYVMLRSILADGDSGYGIHSSDGGLTWNTGGYFRNGGLVSIYKASPLMPVPVQVLTASMQIDAAIAPSKNLTLTSEVPIDGSATLTVRYL</sequence>
<proteinExistence type="predicted"/>
<dbReference type="EMBL" id="JABWQF010000013">
    <property type="protein sequence ID" value="MBC3294163.1"/>
    <property type="molecule type" value="Genomic_DNA"/>
</dbReference>
<reference evidence="2" key="1">
    <citation type="journal article" date="2020" name="Microorganisms">
        <title>Reliable Identification of Environmental Pseudomonas Isolates Using the rpoD Gene.</title>
        <authorList>
            <consortium name="The Broad Institute Genome Sequencing Platform"/>
            <person name="Girard L."/>
            <person name="Lood C."/>
            <person name="Rokni-Zadeh H."/>
            <person name="van Noort V."/>
            <person name="Lavigne R."/>
            <person name="De Mot R."/>
        </authorList>
    </citation>
    <scope>NUCLEOTIDE SEQUENCE [LARGE SCALE GENOMIC DNA]</scope>
    <source>
        <strain evidence="2">SWRI145</strain>
    </source>
</reference>
<evidence type="ECO:0000256" key="1">
    <source>
        <dbReference type="SAM" id="SignalP"/>
    </source>
</evidence>
<accession>A0A8H9YV79</accession>
<keyword evidence="1" id="KW-0732">Signal</keyword>
<dbReference type="InterPro" id="IPR010546">
    <property type="entry name" value="DUF1120"/>
</dbReference>
<feature type="chain" id="PRO_5044691467" evidence="1">
    <location>
        <begin position="23"/>
        <end position="207"/>
    </location>
</feature>
<reference evidence="3" key="2">
    <citation type="submission" date="2021-06" db="EMBL/GenBank/DDBJ databases">
        <title>Updating the genus Pseudomonas: Description of 43 new species and partition of the Pseudomonas putida group.</title>
        <authorList>
            <person name="Girard L."/>
            <person name="Lood C."/>
            <person name="Vandamme P."/>
            <person name="Rokni-Zadeh H."/>
            <person name="van Noort V."/>
            <person name="Hofte M."/>
            <person name="Lavigne R."/>
            <person name="De Mot R."/>
        </authorList>
    </citation>
    <scope>NUCLEOTIDE SEQUENCE</scope>
    <source>
        <strain evidence="3">SWRI145</strain>
    </source>
</reference>
<dbReference type="EMBL" id="CP077084">
    <property type="protein sequence ID" value="QXH85070.1"/>
    <property type="molecule type" value="Genomic_DNA"/>
</dbReference>
<dbReference type="KEGG" id="ptrt:HU722_0006265"/>
<dbReference type="PROSITE" id="PS51257">
    <property type="entry name" value="PROKAR_LIPOPROTEIN"/>
    <property type="match status" value="1"/>
</dbReference>
<evidence type="ECO:0000313" key="4">
    <source>
        <dbReference type="Proteomes" id="UP000615613"/>
    </source>
</evidence>
<evidence type="ECO:0000313" key="3">
    <source>
        <dbReference type="EMBL" id="QXH85070.1"/>
    </source>
</evidence>
<organism evidence="2">
    <name type="scientific">Pseudomonas tritici</name>
    <dbReference type="NCBI Taxonomy" id="2745518"/>
    <lineage>
        <taxon>Bacteria</taxon>
        <taxon>Pseudomonadati</taxon>
        <taxon>Pseudomonadota</taxon>
        <taxon>Gammaproteobacteria</taxon>
        <taxon>Pseudomonadales</taxon>
        <taxon>Pseudomonadaceae</taxon>
        <taxon>Pseudomonas</taxon>
    </lineage>
</organism>
<dbReference type="Proteomes" id="UP000615613">
    <property type="component" value="Chromosome"/>
</dbReference>
<dbReference type="AlphaFoldDB" id="A0A8H9YV79"/>
<dbReference type="Pfam" id="PF06551">
    <property type="entry name" value="DUF1120"/>
    <property type="match status" value="1"/>
</dbReference>